<dbReference type="PANTHER" id="PTHR30154">
    <property type="entry name" value="LEUCINE-RESPONSIVE REGULATORY PROTEIN"/>
    <property type="match status" value="1"/>
</dbReference>
<dbReference type="InterPro" id="IPR011991">
    <property type="entry name" value="ArsR-like_HTH"/>
</dbReference>
<dbReference type="InterPro" id="IPR000485">
    <property type="entry name" value="AsnC-type_HTH_dom"/>
</dbReference>
<proteinExistence type="predicted"/>
<dbReference type="Proteomes" id="UP000019024">
    <property type="component" value="Chromosome"/>
</dbReference>
<dbReference type="PROSITE" id="PS50956">
    <property type="entry name" value="HTH_ASNC_2"/>
    <property type="match status" value="1"/>
</dbReference>
<dbReference type="GO" id="GO:0043200">
    <property type="term" value="P:response to amino acid"/>
    <property type="evidence" value="ECO:0007669"/>
    <property type="project" value="TreeGrafter"/>
</dbReference>
<dbReference type="EMBL" id="CP007055">
    <property type="protein sequence ID" value="AHG00349.1"/>
    <property type="molecule type" value="Genomic_DNA"/>
</dbReference>
<dbReference type="OrthoDB" id="57033at2157"/>
<evidence type="ECO:0000256" key="3">
    <source>
        <dbReference type="ARBA" id="ARBA00023163"/>
    </source>
</evidence>
<reference evidence="5 6" key="1">
    <citation type="submission" date="2014-01" db="EMBL/GenBank/DDBJ databases">
        <authorList>
            <consortium name="DOE Joint Genome Institute"/>
            <person name="Anderson I."/>
            <person name="Huntemann M."/>
            <person name="Han J."/>
            <person name="Chen A."/>
            <person name="Kyrpides N."/>
            <person name="Mavromatis K."/>
            <person name="Markowitz V."/>
            <person name="Palaniappan K."/>
            <person name="Ivanova N."/>
            <person name="Schaumberg A."/>
            <person name="Pati A."/>
            <person name="Liolios K."/>
            <person name="Nordberg H.P."/>
            <person name="Cantor M.N."/>
            <person name="Hua S.X."/>
            <person name="Woyke T."/>
        </authorList>
    </citation>
    <scope>NUCLEOTIDE SEQUENCE [LARGE SCALE GENOMIC DNA]</scope>
    <source>
        <strain evidence="5 6">XH-48</strain>
    </source>
</reference>
<sequence>MNLDDTDRSILYLLQQEMRTNLSHEDIAEKIDVSSSTVGNRIRQLKEAGILQDYQPKINYEAAGVPHHILFVCTAPIGERKEIAPQATKIDGVVNVRELLTGQRNLHVEIVCLDAKSIETVAEELDELGLEIEMSEILREEYSQPFNHFGMELIEESGGE</sequence>
<evidence type="ECO:0000256" key="1">
    <source>
        <dbReference type="ARBA" id="ARBA00023015"/>
    </source>
</evidence>
<evidence type="ECO:0000259" key="4">
    <source>
        <dbReference type="PROSITE" id="PS50956"/>
    </source>
</evidence>
<dbReference type="InterPro" id="IPR036388">
    <property type="entry name" value="WH-like_DNA-bd_sf"/>
</dbReference>
<dbReference type="SUPFAM" id="SSF46785">
    <property type="entry name" value="Winged helix' DNA-binding domain"/>
    <property type="match status" value="1"/>
</dbReference>
<evidence type="ECO:0000256" key="2">
    <source>
        <dbReference type="ARBA" id="ARBA00023125"/>
    </source>
</evidence>
<protein>
    <submittedName>
        <fullName evidence="5">Lrp/AsnC family transcription regulator</fullName>
    </submittedName>
</protein>
<organism evidence="5 6">
    <name type="scientific">Halostagnicola larsenii XH-48</name>
    <dbReference type="NCBI Taxonomy" id="797299"/>
    <lineage>
        <taxon>Archaea</taxon>
        <taxon>Methanobacteriati</taxon>
        <taxon>Methanobacteriota</taxon>
        <taxon>Stenosarchaea group</taxon>
        <taxon>Halobacteria</taxon>
        <taxon>Halobacteriales</taxon>
        <taxon>Natrialbaceae</taxon>
        <taxon>Halostagnicola</taxon>
    </lineage>
</organism>
<keyword evidence="3" id="KW-0804">Transcription</keyword>
<accession>W0JP42</accession>
<dbReference type="Gene3D" id="1.10.10.10">
    <property type="entry name" value="Winged helix-like DNA-binding domain superfamily/Winged helix DNA-binding domain"/>
    <property type="match status" value="1"/>
</dbReference>
<evidence type="ECO:0000313" key="5">
    <source>
        <dbReference type="EMBL" id="AHG00349.1"/>
    </source>
</evidence>
<dbReference type="eggNOG" id="arCOG01583">
    <property type="taxonomic scope" value="Archaea"/>
</dbReference>
<dbReference type="HOGENOM" id="CLU_091233_2_0_2"/>
<name>W0JP42_9EURY</name>
<dbReference type="GO" id="GO:0005829">
    <property type="term" value="C:cytosol"/>
    <property type="evidence" value="ECO:0007669"/>
    <property type="project" value="TreeGrafter"/>
</dbReference>
<dbReference type="InterPro" id="IPR019888">
    <property type="entry name" value="Tscrpt_reg_AsnC-like"/>
</dbReference>
<feature type="domain" description="HTH asnC-type" evidence="4">
    <location>
        <begin position="3"/>
        <end position="66"/>
    </location>
</feature>
<dbReference type="CDD" id="cd00090">
    <property type="entry name" value="HTH_ARSR"/>
    <property type="match status" value="1"/>
</dbReference>
<dbReference type="InterPro" id="IPR036390">
    <property type="entry name" value="WH_DNA-bd_sf"/>
</dbReference>
<dbReference type="STRING" id="797299.HALLA_17645"/>
<dbReference type="GeneID" id="25146227"/>
<dbReference type="GO" id="GO:0043565">
    <property type="term" value="F:sequence-specific DNA binding"/>
    <property type="evidence" value="ECO:0007669"/>
    <property type="project" value="InterPro"/>
</dbReference>
<keyword evidence="2" id="KW-0238">DNA-binding</keyword>
<dbReference type="Pfam" id="PF13404">
    <property type="entry name" value="HTH_AsnC-type"/>
    <property type="match status" value="1"/>
</dbReference>
<dbReference type="SMART" id="SM00344">
    <property type="entry name" value="HTH_ASNC"/>
    <property type="match status" value="1"/>
</dbReference>
<dbReference type="KEGG" id="hlr:HALLA_17645"/>
<gene>
    <name evidence="5" type="ORF">HALLA_17645</name>
</gene>
<keyword evidence="1" id="KW-0805">Transcription regulation</keyword>
<keyword evidence="6" id="KW-1185">Reference proteome</keyword>
<dbReference type="PANTHER" id="PTHR30154:SF34">
    <property type="entry name" value="TRANSCRIPTIONAL REGULATOR AZLB"/>
    <property type="match status" value="1"/>
</dbReference>
<dbReference type="AlphaFoldDB" id="W0JP42"/>
<dbReference type="RefSeq" id="WP_049953594.1">
    <property type="nucleotide sequence ID" value="NZ_CP007055.1"/>
</dbReference>
<evidence type="ECO:0000313" key="6">
    <source>
        <dbReference type="Proteomes" id="UP000019024"/>
    </source>
</evidence>